<evidence type="ECO:0000256" key="6">
    <source>
        <dbReference type="SAM" id="Phobius"/>
    </source>
</evidence>
<dbReference type="RefSeq" id="WP_304376522.1">
    <property type="nucleotide sequence ID" value="NZ_JAUOZU010000007.1"/>
</dbReference>
<dbReference type="CDD" id="cd06580">
    <property type="entry name" value="TM_PBP1_transp_TpRbsC_like"/>
    <property type="match status" value="1"/>
</dbReference>
<keyword evidence="2" id="KW-1003">Cell membrane</keyword>
<evidence type="ECO:0000256" key="1">
    <source>
        <dbReference type="ARBA" id="ARBA00004651"/>
    </source>
</evidence>
<comment type="subcellular location">
    <subcellularLocation>
        <location evidence="1">Cell membrane</location>
        <topology evidence="1">Multi-pass membrane protein</topology>
    </subcellularLocation>
</comment>
<accession>A0ABT8YLS9</accession>
<evidence type="ECO:0000313" key="7">
    <source>
        <dbReference type="EMBL" id="MDO6964623.1"/>
    </source>
</evidence>
<evidence type="ECO:0000256" key="3">
    <source>
        <dbReference type="ARBA" id="ARBA00022692"/>
    </source>
</evidence>
<feature type="transmembrane region" description="Helical" evidence="6">
    <location>
        <begin position="34"/>
        <end position="55"/>
    </location>
</feature>
<feature type="transmembrane region" description="Helical" evidence="6">
    <location>
        <begin position="91"/>
        <end position="111"/>
    </location>
</feature>
<keyword evidence="4 6" id="KW-1133">Transmembrane helix</keyword>
<dbReference type="InterPro" id="IPR001851">
    <property type="entry name" value="ABC_transp_permease"/>
</dbReference>
<feature type="transmembrane region" description="Helical" evidence="6">
    <location>
        <begin position="6"/>
        <end position="27"/>
    </location>
</feature>
<feature type="transmembrane region" description="Helical" evidence="6">
    <location>
        <begin position="137"/>
        <end position="159"/>
    </location>
</feature>
<evidence type="ECO:0000256" key="2">
    <source>
        <dbReference type="ARBA" id="ARBA00022475"/>
    </source>
</evidence>
<feature type="transmembrane region" description="Helical" evidence="6">
    <location>
        <begin position="265"/>
        <end position="287"/>
    </location>
</feature>
<reference evidence="7" key="1">
    <citation type="journal article" date="2015" name="Int. J. Syst. Evol. Microbiol.">
        <title>Rhizobium alvei sp. nov., isolated from a freshwater river.</title>
        <authorList>
            <person name="Sheu S.Y."/>
            <person name="Huang H.W."/>
            <person name="Young C.C."/>
            <person name="Chen W.M."/>
        </authorList>
    </citation>
    <scope>NUCLEOTIDE SEQUENCE</scope>
    <source>
        <strain evidence="7">TNR-22</strain>
    </source>
</reference>
<protein>
    <submittedName>
        <fullName evidence="7">ABC transporter permease</fullName>
    </submittedName>
</protein>
<evidence type="ECO:0000256" key="5">
    <source>
        <dbReference type="ARBA" id="ARBA00023136"/>
    </source>
</evidence>
<reference evidence="7" key="2">
    <citation type="submission" date="2023-07" db="EMBL/GenBank/DDBJ databases">
        <authorList>
            <person name="Shen H."/>
        </authorList>
    </citation>
    <scope>NUCLEOTIDE SEQUENCE</scope>
    <source>
        <strain evidence="7">TNR-22</strain>
    </source>
</reference>
<comment type="caution">
    <text evidence="7">The sequence shown here is derived from an EMBL/GenBank/DDBJ whole genome shotgun (WGS) entry which is preliminary data.</text>
</comment>
<dbReference type="EMBL" id="JAUOZU010000007">
    <property type="protein sequence ID" value="MDO6964623.1"/>
    <property type="molecule type" value="Genomic_DNA"/>
</dbReference>
<dbReference type="PANTHER" id="PTHR43370:SF2">
    <property type="entry name" value="ABC TRANSPORTER PERMEASE PROTEIN"/>
    <property type="match status" value="1"/>
</dbReference>
<name>A0ABT8YLS9_9HYPH</name>
<feature type="transmembrane region" description="Helical" evidence="6">
    <location>
        <begin position="61"/>
        <end position="84"/>
    </location>
</feature>
<dbReference type="Pfam" id="PF02653">
    <property type="entry name" value="BPD_transp_2"/>
    <property type="match status" value="1"/>
</dbReference>
<keyword evidence="5 6" id="KW-0472">Membrane</keyword>
<organism evidence="7 8">
    <name type="scientific">Rhizobium alvei</name>
    <dbReference type="NCBI Taxonomy" id="1132659"/>
    <lineage>
        <taxon>Bacteria</taxon>
        <taxon>Pseudomonadati</taxon>
        <taxon>Pseudomonadota</taxon>
        <taxon>Alphaproteobacteria</taxon>
        <taxon>Hyphomicrobiales</taxon>
        <taxon>Rhizobiaceae</taxon>
        <taxon>Rhizobium/Agrobacterium group</taxon>
        <taxon>Rhizobium</taxon>
    </lineage>
</organism>
<evidence type="ECO:0000313" key="8">
    <source>
        <dbReference type="Proteomes" id="UP001174932"/>
    </source>
</evidence>
<dbReference type="PANTHER" id="PTHR43370">
    <property type="entry name" value="SUGAR ABC TRANSPORTER INTEGRAL MEMBRANE PROTEIN-RELATED"/>
    <property type="match status" value="1"/>
</dbReference>
<keyword evidence="3 6" id="KW-0812">Transmembrane</keyword>
<keyword evidence="8" id="KW-1185">Reference proteome</keyword>
<evidence type="ECO:0000256" key="4">
    <source>
        <dbReference type="ARBA" id="ARBA00022989"/>
    </source>
</evidence>
<proteinExistence type="predicted"/>
<dbReference type="Proteomes" id="UP001174932">
    <property type="component" value="Unassembled WGS sequence"/>
</dbReference>
<feature type="transmembrane region" description="Helical" evidence="6">
    <location>
        <begin position="190"/>
        <end position="209"/>
    </location>
</feature>
<gene>
    <name evidence="7" type="ORF">Q4481_11710</name>
</gene>
<sequence length="308" mass="32096">MTDFLVGWAAIVPSYMTPLLLACLGLIISERAGVLNLGAEGLMALGAMAAAVTVLSGHDPLIGFVAGAGAAIALSLVFGLAVVVFRVDQTLAGLAVVAIGLGITGVVGRPFTQKTFAGLPKFGEMLSFDQQTSLGRFLAAQDIVSLLAPLLAIFLWWWLGYTRAGLRLRATGENPSAADVAGVDIQWTRLAAVLVCGLLCGLSGAYLTVATSHVWVENMIAARGWIAIGLVILANWSPGRAIFGALLFGSADALIPRLQAVGADVPVYLMMMLPYALTLAMLFLAALMGKGSGEPEALGATYLRQDKH</sequence>